<protein>
    <submittedName>
        <fullName evidence="1">Uncharacterized protein</fullName>
    </submittedName>
</protein>
<dbReference type="AlphaFoldDB" id="A0A2A6CZF1"/>
<reference evidence="1" key="2">
    <citation type="submission" date="2022-06" db="UniProtKB">
        <authorList>
            <consortium name="EnsemblMetazoa"/>
        </authorList>
    </citation>
    <scope>IDENTIFICATION</scope>
    <source>
        <strain evidence="1">PS312</strain>
    </source>
</reference>
<sequence>MSIGGCPSSSIDFILYFLSFYSLIPLLSILTTAMFCCFRSREVSDKSNSCCTTWSTMGTDDLRRADRTVTEQPSSSSSAVPTVLTYTPDLSTIKANGYHPICQEETETTPRVKLSPAAKKCTPRSTNLTSRSDDTLVGHPSIVTDYESTIFMNTERMDTNVEGTIREKIR</sequence>
<name>A0A2A6CZF1_PRIPA</name>
<accession>A0A8R1UTZ3</accession>
<organism evidence="1 2">
    <name type="scientific">Pristionchus pacificus</name>
    <name type="common">Parasitic nematode worm</name>
    <dbReference type="NCBI Taxonomy" id="54126"/>
    <lineage>
        <taxon>Eukaryota</taxon>
        <taxon>Metazoa</taxon>
        <taxon>Ecdysozoa</taxon>
        <taxon>Nematoda</taxon>
        <taxon>Chromadorea</taxon>
        <taxon>Rhabditida</taxon>
        <taxon>Rhabditina</taxon>
        <taxon>Diplogasteromorpha</taxon>
        <taxon>Diplogasteroidea</taxon>
        <taxon>Neodiplogasteridae</taxon>
        <taxon>Pristionchus</taxon>
    </lineage>
</organism>
<proteinExistence type="predicted"/>
<reference evidence="2" key="1">
    <citation type="journal article" date="2008" name="Nat. Genet.">
        <title>The Pristionchus pacificus genome provides a unique perspective on nematode lifestyle and parasitism.</title>
        <authorList>
            <person name="Dieterich C."/>
            <person name="Clifton S.W."/>
            <person name="Schuster L.N."/>
            <person name="Chinwalla A."/>
            <person name="Delehaunty K."/>
            <person name="Dinkelacker I."/>
            <person name="Fulton L."/>
            <person name="Fulton R."/>
            <person name="Godfrey J."/>
            <person name="Minx P."/>
            <person name="Mitreva M."/>
            <person name="Roeseler W."/>
            <person name="Tian H."/>
            <person name="Witte H."/>
            <person name="Yang S.P."/>
            <person name="Wilson R.K."/>
            <person name="Sommer R.J."/>
        </authorList>
    </citation>
    <scope>NUCLEOTIDE SEQUENCE [LARGE SCALE GENOMIC DNA]</scope>
    <source>
        <strain evidence="2">PS312</strain>
    </source>
</reference>
<gene>
    <name evidence="1" type="primary">WBGene00277240</name>
</gene>
<accession>A0A2A6CZF1</accession>
<evidence type="ECO:0000313" key="1">
    <source>
        <dbReference type="EnsemblMetazoa" id="PPA38871.1"/>
    </source>
</evidence>
<evidence type="ECO:0000313" key="2">
    <source>
        <dbReference type="Proteomes" id="UP000005239"/>
    </source>
</evidence>
<keyword evidence="2" id="KW-1185">Reference proteome</keyword>
<dbReference type="Proteomes" id="UP000005239">
    <property type="component" value="Unassembled WGS sequence"/>
</dbReference>
<dbReference type="EnsemblMetazoa" id="PPA38871.1">
    <property type="protein sequence ID" value="PPA38871.1"/>
    <property type="gene ID" value="WBGene00277240"/>
</dbReference>